<evidence type="ECO:0000259" key="1">
    <source>
        <dbReference type="PROSITE" id="PS50011"/>
    </source>
</evidence>
<dbReference type="InterPro" id="IPR011990">
    <property type="entry name" value="TPR-like_helical_dom_sf"/>
</dbReference>
<dbReference type="Pfam" id="PF13424">
    <property type="entry name" value="TPR_12"/>
    <property type="match status" value="2"/>
</dbReference>
<dbReference type="AlphaFoldDB" id="A0A4R4P6J3"/>
<sequence length="631" mass="68611">MSEWLGGYRLVGVLGRGGQGVVHLGEAPDGAQVAVKVLHGGFAEDERAVRRFLREAESARRVAQFCTARVLDVGSSEGVAYIVSEYVPGKSLRELVVSEGPRDHGALERLAVSTLSALSAIHQAGIVHRDFKPNNVLMGPDGPRVIDFGIARAAEAASASSSGLIGTPAYMSPEQVAGKAVGPASDLFSWAATMVFAATGGNAFGGESPAACMWQVVHGEVDLPDLPQTMRDLVEAALAKDPERRPDATEALLAMLGHRGTSATLQATIPGGDHQDADPTKEITETGADATLLGEMELRQEVEERLRTMGPDHPGTLDGRHELGCFLTTLERHEEAAAYLRGVWRDRTRVLGPEHPDSLASRHALGWALEMSGRGAEAEEHLLAAWRDRARVLGPDDPETLDSRHMLGWALEGLGRLAEAEEHLREVWEGLQRVLGADDPRTLRGRHNLGRVMGLHGRASEDLRRAEEGVAHLRGTWEMRVRLLGTGHPETLSSRYELGWMLTAMGRYEEAEPHLRASWEGRAEALGPDASSTLANRHVLGWTLERLGRYLEGEAHLRAAWEGRAQILGPDHPQTLDSRFVLGWSLGKLGRFEDAQAHLRAVWETRSRVLGPDHPETAESRRALDWVVGAG</sequence>
<dbReference type="InterPro" id="IPR008271">
    <property type="entry name" value="Ser/Thr_kinase_AS"/>
</dbReference>
<dbReference type="Proteomes" id="UP000295431">
    <property type="component" value="Unassembled WGS sequence"/>
</dbReference>
<dbReference type="GO" id="GO:0004672">
    <property type="term" value="F:protein kinase activity"/>
    <property type="evidence" value="ECO:0007669"/>
    <property type="project" value="InterPro"/>
</dbReference>
<dbReference type="Gene3D" id="1.25.40.10">
    <property type="entry name" value="Tetratricopeptide repeat domain"/>
    <property type="match status" value="2"/>
</dbReference>
<dbReference type="PROSITE" id="PS50011">
    <property type="entry name" value="PROTEIN_KINASE_DOM"/>
    <property type="match status" value="1"/>
</dbReference>
<keyword evidence="3" id="KW-1185">Reference proteome</keyword>
<dbReference type="Gene3D" id="1.10.510.10">
    <property type="entry name" value="Transferase(Phosphotransferase) domain 1"/>
    <property type="match status" value="1"/>
</dbReference>
<dbReference type="RefSeq" id="WP_131938216.1">
    <property type="nucleotide sequence ID" value="NZ_BAAAMX010000005.1"/>
</dbReference>
<dbReference type="InterPro" id="IPR011009">
    <property type="entry name" value="Kinase-like_dom_sf"/>
</dbReference>
<reference evidence="2 3" key="1">
    <citation type="submission" date="2019-03" db="EMBL/GenBank/DDBJ databases">
        <title>Draft genome sequences of novel Actinobacteria.</title>
        <authorList>
            <person name="Sahin N."/>
            <person name="Ay H."/>
            <person name="Saygin H."/>
        </authorList>
    </citation>
    <scope>NUCLEOTIDE SEQUENCE [LARGE SCALE GENOMIC DNA]</scope>
    <source>
        <strain evidence="2 3">DSM 45347</strain>
    </source>
</reference>
<comment type="caution">
    <text evidence="2">The sequence shown here is derived from an EMBL/GenBank/DDBJ whole genome shotgun (WGS) entry which is preliminary data.</text>
</comment>
<dbReference type="PANTHER" id="PTHR46082">
    <property type="entry name" value="ATP/GTP-BINDING PROTEIN-RELATED"/>
    <property type="match status" value="1"/>
</dbReference>
<gene>
    <name evidence="2" type="ORF">E1284_07265</name>
</gene>
<accession>A0A4R4P6J3</accession>
<dbReference type="Gene3D" id="3.30.200.20">
    <property type="entry name" value="Phosphorylase Kinase, domain 1"/>
    <property type="match status" value="1"/>
</dbReference>
<dbReference type="GO" id="GO:0005524">
    <property type="term" value="F:ATP binding"/>
    <property type="evidence" value="ECO:0007669"/>
    <property type="project" value="InterPro"/>
</dbReference>
<dbReference type="CDD" id="cd14014">
    <property type="entry name" value="STKc_PknB_like"/>
    <property type="match status" value="1"/>
</dbReference>
<dbReference type="SUPFAM" id="SSF48452">
    <property type="entry name" value="TPR-like"/>
    <property type="match status" value="2"/>
</dbReference>
<feature type="domain" description="Protein kinase" evidence="1">
    <location>
        <begin position="8"/>
        <end position="261"/>
    </location>
</feature>
<dbReference type="OrthoDB" id="9762169at2"/>
<dbReference type="SUPFAM" id="SSF56112">
    <property type="entry name" value="Protein kinase-like (PK-like)"/>
    <property type="match status" value="1"/>
</dbReference>
<dbReference type="Pfam" id="PF13374">
    <property type="entry name" value="TPR_10"/>
    <property type="match status" value="2"/>
</dbReference>
<dbReference type="PROSITE" id="PS00108">
    <property type="entry name" value="PROTEIN_KINASE_ST"/>
    <property type="match status" value="1"/>
</dbReference>
<proteinExistence type="predicted"/>
<dbReference type="EMBL" id="SMJW01000023">
    <property type="protein sequence ID" value="TDC18108.1"/>
    <property type="molecule type" value="Genomic_DNA"/>
</dbReference>
<evidence type="ECO:0000313" key="2">
    <source>
        <dbReference type="EMBL" id="TDC18108.1"/>
    </source>
</evidence>
<protein>
    <submittedName>
        <fullName evidence="2">Tetratricopeptide repeat protein</fullName>
    </submittedName>
</protein>
<dbReference type="PANTHER" id="PTHR46082:SF6">
    <property type="entry name" value="AAA+ ATPASE DOMAIN-CONTAINING PROTEIN-RELATED"/>
    <property type="match status" value="1"/>
</dbReference>
<name>A0A4R4P6J3_9ACTN</name>
<dbReference type="InterPro" id="IPR053137">
    <property type="entry name" value="NLR-like"/>
</dbReference>
<organism evidence="2 3">
    <name type="scientific">Actinomadura bangladeshensis</name>
    <dbReference type="NCBI Taxonomy" id="453573"/>
    <lineage>
        <taxon>Bacteria</taxon>
        <taxon>Bacillati</taxon>
        <taxon>Actinomycetota</taxon>
        <taxon>Actinomycetes</taxon>
        <taxon>Streptosporangiales</taxon>
        <taxon>Thermomonosporaceae</taxon>
        <taxon>Actinomadura</taxon>
    </lineage>
</organism>
<dbReference type="Pfam" id="PF00069">
    <property type="entry name" value="Pkinase"/>
    <property type="match status" value="1"/>
</dbReference>
<dbReference type="InterPro" id="IPR000719">
    <property type="entry name" value="Prot_kinase_dom"/>
</dbReference>
<evidence type="ECO:0000313" key="3">
    <source>
        <dbReference type="Proteomes" id="UP000295431"/>
    </source>
</evidence>